<comment type="caution">
    <text evidence="1">The sequence shown here is derived from an EMBL/GenBank/DDBJ whole genome shotgun (WGS) entry which is preliminary data.</text>
</comment>
<dbReference type="AlphaFoldDB" id="A0A8S3UYL0"/>
<evidence type="ECO:0000313" key="1">
    <source>
        <dbReference type="EMBL" id="CAG2247484.1"/>
    </source>
</evidence>
<sequence length="338" mass="37493">MLANQSKEKDQQEIVLDGKNLNDFVDFLRCTLPGTDDQVTDKTVHLVTPLADEYQTANTLLKADDFLSKKSRQLGDKISSQQVISNILQAESHNLASYLEESIAIASRKFLSRLEANPKFKEISSETRMKIAFKRWSDVDRVFESSGNPQGITESVDFYQPNHMPVFVPQLMGVQSRPSGQNIPRPSMGPSGGFSFGGPTVNIPIQDLNSSLKQFMQPTLRMKNTMQALVVCTRFKKKGVFSTLLQLNVPIGSPPSIETTEDLVSLSPRPASPYPNEQDSFEETTTVEESLNITTIEESFNTSPLSSPTSAIPLAHLAAQDLTAEDWDTSDEEMDKDL</sequence>
<evidence type="ECO:0000313" key="2">
    <source>
        <dbReference type="Proteomes" id="UP000683360"/>
    </source>
</evidence>
<organism evidence="1 2">
    <name type="scientific">Mytilus edulis</name>
    <name type="common">Blue mussel</name>
    <dbReference type="NCBI Taxonomy" id="6550"/>
    <lineage>
        <taxon>Eukaryota</taxon>
        <taxon>Metazoa</taxon>
        <taxon>Spiralia</taxon>
        <taxon>Lophotrochozoa</taxon>
        <taxon>Mollusca</taxon>
        <taxon>Bivalvia</taxon>
        <taxon>Autobranchia</taxon>
        <taxon>Pteriomorphia</taxon>
        <taxon>Mytilida</taxon>
        <taxon>Mytiloidea</taxon>
        <taxon>Mytilidae</taxon>
        <taxon>Mytilinae</taxon>
        <taxon>Mytilus</taxon>
    </lineage>
</organism>
<dbReference type="OrthoDB" id="6130897at2759"/>
<keyword evidence="2" id="KW-1185">Reference proteome</keyword>
<name>A0A8S3UYL0_MYTED</name>
<dbReference type="EMBL" id="CAJPWZ010002905">
    <property type="protein sequence ID" value="CAG2247484.1"/>
    <property type="molecule type" value="Genomic_DNA"/>
</dbReference>
<proteinExistence type="predicted"/>
<gene>
    <name evidence="1" type="ORF">MEDL_59398</name>
</gene>
<protein>
    <submittedName>
        <fullName evidence="1">Uncharacterized protein</fullName>
    </submittedName>
</protein>
<reference evidence="1" key="1">
    <citation type="submission" date="2021-03" db="EMBL/GenBank/DDBJ databases">
        <authorList>
            <person name="Bekaert M."/>
        </authorList>
    </citation>
    <scope>NUCLEOTIDE SEQUENCE</scope>
</reference>
<accession>A0A8S3UYL0</accession>
<dbReference type="Proteomes" id="UP000683360">
    <property type="component" value="Unassembled WGS sequence"/>
</dbReference>